<gene>
    <name evidence="2" type="ORF">PG999_010262</name>
</gene>
<keyword evidence="3" id="KW-1185">Reference proteome</keyword>
<protein>
    <submittedName>
        <fullName evidence="2">Uncharacterized protein</fullName>
    </submittedName>
</protein>
<feature type="compositionally biased region" description="Basic and acidic residues" evidence="1">
    <location>
        <begin position="9"/>
        <end position="26"/>
    </location>
</feature>
<evidence type="ECO:0000313" key="3">
    <source>
        <dbReference type="Proteomes" id="UP001392437"/>
    </source>
</evidence>
<proteinExistence type="predicted"/>
<evidence type="ECO:0000313" key="2">
    <source>
        <dbReference type="EMBL" id="KAK8099888.1"/>
    </source>
</evidence>
<dbReference type="Proteomes" id="UP001392437">
    <property type="component" value="Unassembled WGS sequence"/>
</dbReference>
<name>A0AAW0Q9K0_9PEZI</name>
<feature type="region of interest" description="Disordered" evidence="1">
    <location>
        <begin position="39"/>
        <end position="65"/>
    </location>
</feature>
<evidence type="ECO:0000256" key="1">
    <source>
        <dbReference type="SAM" id="MobiDB-lite"/>
    </source>
</evidence>
<organism evidence="2 3">
    <name type="scientific">Apiospora kogelbergensis</name>
    <dbReference type="NCBI Taxonomy" id="1337665"/>
    <lineage>
        <taxon>Eukaryota</taxon>
        <taxon>Fungi</taxon>
        <taxon>Dikarya</taxon>
        <taxon>Ascomycota</taxon>
        <taxon>Pezizomycotina</taxon>
        <taxon>Sordariomycetes</taxon>
        <taxon>Xylariomycetidae</taxon>
        <taxon>Amphisphaeriales</taxon>
        <taxon>Apiosporaceae</taxon>
        <taxon>Apiospora</taxon>
    </lineage>
</organism>
<dbReference type="EMBL" id="JAQQWP010000009">
    <property type="protein sequence ID" value="KAK8099888.1"/>
    <property type="molecule type" value="Genomic_DNA"/>
</dbReference>
<feature type="compositionally biased region" description="Basic and acidic residues" evidence="1">
    <location>
        <begin position="53"/>
        <end position="65"/>
    </location>
</feature>
<accession>A0AAW0Q9K0</accession>
<sequence>MISIQRLPHQHDPRLLLRGHGEKRKEDAQLQTRVVPRVSPHVSAPLPPGLEAVVHDPQRPQRRGEVARLGARVRRQRGHAVPLPQVPELHAVALPDAQPVVAERPPPLQQLVGPRRAPVHQHQVAHLLRRLLAARRRRRAPCRAVA</sequence>
<dbReference type="AlphaFoldDB" id="A0AAW0Q9K0"/>
<comment type="caution">
    <text evidence="2">The sequence shown here is derived from an EMBL/GenBank/DDBJ whole genome shotgun (WGS) entry which is preliminary data.</text>
</comment>
<feature type="region of interest" description="Disordered" evidence="1">
    <location>
        <begin position="1"/>
        <end position="26"/>
    </location>
</feature>
<reference evidence="2 3" key="1">
    <citation type="submission" date="2023-01" db="EMBL/GenBank/DDBJ databases">
        <title>Analysis of 21 Apiospora genomes using comparative genomics revels a genus with tremendous synthesis potential of carbohydrate active enzymes and secondary metabolites.</title>
        <authorList>
            <person name="Sorensen T."/>
        </authorList>
    </citation>
    <scope>NUCLEOTIDE SEQUENCE [LARGE SCALE GENOMIC DNA]</scope>
    <source>
        <strain evidence="2 3">CBS 117206</strain>
    </source>
</reference>